<dbReference type="InterPro" id="IPR001633">
    <property type="entry name" value="EAL_dom"/>
</dbReference>
<dbReference type="SUPFAM" id="SSF141868">
    <property type="entry name" value="EAL domain-like"/>
    <property type="match status" value="1"/>
</dbReference>
<dbReference type="RefSeq" id="WP_132938299.1">
    <property type="nucleotide sequence ID" value="NZ_CP119676.1"/>
</dbReference>
<feature type="domain" description="EAL" evidence="1">
    <location>
        <begin position="289"/>
        <end position="534"/>
    </location>
</feature>
<organism evidence="2 3">
    <name type="scientific">Varunaivibrio sulfuroxidans</name>
    <dbReference type="NCBI Taxonomy" id="1773489"/>
    <lineage>
        <taxon>Bacteria</taxon>
        <taxon>Pseudomonadati</taxon>
        <taxon>Pseudomonadota</taxon>
        <taxon>Alphaproteobacteria</taxon>
        <taxon>Rhodospirillales</taxon>
        <taxon>Magnetovibrionaceae</taxon>
        <taxon>Varunaivibrio</taxon>
    </lineage>
</organism>
<dbReference type="Proteomes" id="UP000295304">
    <property type="component" value="Unassembled WGS sequence"/>
</dbReference>
<name>A0A4R3JGL5_9PROT</name>
<protein>
    <submittedName>
        <fullName evidence="2">EAL domain-containing protein (Putative c-di-GMP-specific phosphodiesterase class I)</fullName>
    </submittedName>
</protein>
<dbReference type="GO" id="GO:0071111">
    <property type="term" value="F:cyclic-guanylate-specific phosphodiesterase activity"/>
    <property type="evidence" value="ECO:0007669"/>
    <property type="project" value="InterPro"/>
</dbReference>
<dbReference type="OrthoDB" id="7251575at2"/>
<reference evidence="2 3" key="1">
    <citation type="submission" date="2019-03" db="EMBL/GenBank/DDBJ databases">
        <title>Genomic Encyclopedia of Type Strains, Phase IV (KMG-IV): sequencing the most valuable type-strain genomes for metagenomic binning, comparative biology and taxonomic classification.</title>
        <authorList>
            <person name="Goeker M."/>
        </authorList>
    </citation>
    <scope>NUCLEOTIDE SEQUENCE [LARGE SCALE GENOMIC DNA]</scope>
    <source>
        <strain evidence="2 3">DSM 101688</strain>
    </source>
</reference>
<dbReference type="InterPro" id="IPR000014">
    <property type="entry name" value="PAS"/>
</dbReference>
<dbReference type="CDD" id="cd00130">
    <property type="entry name" value="PAS"/>
    <property type="match status" value="1"/>
</dbReference>
<dbReference type="Gene3D" id="3.30.450.20">
    <property type="entry name" value="PAS domain"/>
    <property type="match status" value="1"/>
</dbReference>
<proteinExistence type="predicted"/>
<sequence length="534" mass="59007">MNIKKERDRFVALAFCRSDVLLELDTDARVVFVGGASESLLGETMQSMQQKPLCDFISDEDKPLVRAVLLAARKRGRFEDIRVRFRNASRPVSFAGYVLNDLGGHYYLSLSRLTSPHKKIVDGVSGLLDSGSYNQKLKELVSRQPLPPGSQVTMIELREFDDLRSRLDETAGKNLFNTIGSTLRVNSIDGDAAAALSENRYSLVHGTGVAVDDLKQQITNMTRDADPLGKGVEIGTASIPVSNELEHGASPEDLANGLVFAINKFRNAKDSTFTIENLTLNMKQLVHQASETVLGFRKIVRDNAFEIAFQPIASIADDKIHHYEALVRFDKDEGSTSPYETVIFAEETGLISDFDMAMLRKVVDRMSGAPRDGSICAAVNISGKSLLSSKYQTGLFEIFDLYPWTQRSLMFEITESSKIGNLDDAGEVIKKIRAHGYKVCLDDFGAGAANFEYLSTLDVDIVKFDGPVVRNAYKVSKGRAFLKALSNLCRDLGVETIAEMIEDEAMYQFAKDCGVMYVQGYFIGKPAPDFITSP</sequence>
<dbReference type="EMBL" id="SLZW01000002">
    <property type="protein sequence ID" value="TCS64356.1"/>
    <property type="molecule type" value="Genomic_DNA"/>
</dbReference>
<dbReference type="PANTHER" id="PTHR33121:SF70">
    <property type="entry name" value="SIGNALING PROTEIN YKOW"/>
    <property type="match status" value="1"/>
</dbReference>
<comment type="caution">
    <text evidence="2">The sequence shown here is derived from an EMBL/GenBank/DDBJ whole genome shotgun (WGS) entry which is preliminary data.</text>
</comment>
<evidence type="ECO:0000313" key="2">
    <source>
        <dbReference type="EMBL" id="TCS64356.1"/>
    </source>
</evidence>
<accession>A0A4R3JGL5</accession>
<dbReference type="InterPro" id="IPR035965">
    <property type="entry name" value="PAS-like_dom_sf"/>
</dbReference>
<dbReference type="CDD" id="cd01948">
    <property type="entry name" value="EAL"/>
    <property type="match status" value="1"/>
</dbReference>
<dbReference type="Pfam" id="PF00563">
    <property type="entry name" value="EAL"/>
    <property type="match status" value="1"/>
</dbReference>
<dbReference type="InterPro" id="IPR035919">
    <property type="entry name" value="EAL_sf"/>
</dbReference>
<keyword evidence="3" id="KW-1185">Reference proteome</keyword>
<gene>
    <name evidence="2" type="ORF">EDD55_102401</name>
</gene>
<dbReference type="Gene3D" id="3.20.20.450">
    <property type="entry name" value="EAL domain"/>
    <property type="match status" value="1"/>
</dbReference>
<dbReference type="PANTHER" id="PTHR33121">
    <property type="entry name" value="CYCLIC DI-GMP PHOSPHODIESTERASE PDEF"/>
    <property type="match status" value="1"/>
</dbReference>
<dbReference type="SUPFAM" id="SSF55785">
    <property type="entry name" value="PYP-like sensor domain (PAS domain)"/>
    <property type="match status" value="1"/>
</dbReference>
<dbReference type="PROSITE" id="PS50883">
    <property type="entry name" value="EAL"/>
    <property type="match status" value="1"/>
</dbReference>
<evidence type="ECO:0000313" key="3">
    <source>
        <dbReference type="Proteomes" id="UP000295304"/>
    </source>
</evidence>
<dbReference type="AlphaFoldDB" id="A0A4R3JGL5"/>
<dbReference type="SMART" id="SM00052">
    <property type="entry name" value="EAL"/>
    <property type="match status" value="1"/>
</dbReference>
<evidence type="ECO:0000259" key="1">
    <source>
        <dbReference type="PROSITE" id="PS50883"/>
    </source>
</evidence>
<dbReference type="InterPro" id="IPR050706">
    <property type="entry name" value="Cyclic-di-GMP_PDE-like"/>
</dbReference>